<comment type="caution">
    <text evidence="2">The sequence shown here is derived from an EMBL/GenBank/DDBJ whole genome shotgun (WGS) entry which is preliminary data.</text>
</comment>
<sequence>MANPNEKNQDDQRRKPGEQGESSRKAEIKKAVKEDMPDKNPQGQEKTGYSGGT</sequence>
<feature type="compositionally biased region" description="Basic and acidic residues" evidence="1">
    <location>
        <begin position="7"/>
        <end position="38"/>
    </location>
</feature>
<feature type="region of interest" description="Disordered" evidence="1">
    <location>
        <begin position="1"/>
        <end position="53"/>
    </location>
</feature>
<reference evidence="2 3" key="1">
    <citation type="submission" date="2019-06" db="EMBL/GenBank/DDBJ databases">
        <title>Whole genome shotgun sequence of Nitrobacter winogradskyi NBRC 14297.</title>
        <authorList>
            <person name="Hosoyama A."/>
            <person name="Uohara A."/>
            <person name="Ohji S."/>
            <person name="Ichikawa N."/>
        </authorList>
    </citation>
    <scope>NUCLEOTIDE SEQUENCE [LARGE SCALE GENOMIC DNA]</scope>
    <source>
        <strain evidence="2 3">NBRC 14297</strain>
    </source>
</reference>
<dbReference type="EMBL" id="BJNF01000100">
    <property type="protein sequence ID" value="GEC17292.1"/>
    <property type="molecule type" value="Genomic_DNA"/>
</dbReference>
<evidence type="ECO:0000313" key="2">
    <source>
        <dbReference type="EMBL" id="GEC17292.1"/>
    </source>
</evidence>
<organism evidence="2 3">
    <name type="scientific">Nitrobacter winogradskyi</name>
    <name type="common">Nitrobacter agilis</name>
    <dbReference type="NCBI Taxonomy" id="913"/>
    <lineage>
        <taxon>Bacteria</taxon>
        <taxon>Pseudomonadati</taxon>
        <taxon>Pseudomonadota</taxon>
        <taxon>Alphaproteobacteria</taxon>
        <taxon>Hyphomicrobiales</taxon>
        <taxon>Nitrobacteraceae</taxon>
        <taxon>Nitrobacter</taxon>
    </lineage>
</organism>
<gene>
    <name evidence="2" type="ORF">NWI01_31840</name>
</gene>
<name>A0A4Y3WE42_NITWI</name>
<dbReference type="AlphaFoldDB" id="A0A4Y3WE42"/>
<dbReference type="RefSeq" id="WP_181410542.1">
    <property type="nucleotide sequence ID" value="NZ_BJNF01000100.1"/>
</dbReference>
<evidence type="ECO:0000256" key="1">
    <source>
        <dbReference type="SAM" id="MobiDB-lite"/>
    </source>
</evidence>
<proteinExistence type="predicted"/>
<dbReference type="Proteomes" id="UP000318825">
    <property type="component" value="Unassembled WGS sequence"/>
</dbReference>
<evidence type="ECO:0000313" key="3">
    <source>
        <dbReference type="Proteomes" id="UP000318825"/>
    </source>
</evidence>
<accession>A0A4Y3WE42</accession>
<protein>
    <submittedName>
        <fullName evidence="2">Uncharacterized protein</fullName>
    </submittedName>
</protein>